<dbReference type="InterPro" id="IPR015797">
    <property type="entry name" value="NUDIX_hydrolase-like_dom_sf"/>
</dbReference>
<evidence type="ECO:0000313" key="2">
    <source>
        <dbReference type="EMBL" id="OHE91845.1"/>
    </source>
</evidence>
<dbReference type="EMBL" id="MJBS01000168">
    <property type="protein sequence ID" value="OHE91845.1"/>
    <property type="molecule type" value="Genomic_DNA"/>
</dbReference>
<comment type="caution">
    <text evidence="2">The sequence shown here is derived from an EMBL/GenBank/DDBJ whole genome shotgun (WGS) entry which is preliminary data.</text>
</comment>
<dbReference type="GeneID" id="34565981"/>
<dbReference type="AlphaFoldDB" id="A0A1G4ARV8"/>
<gene>
    <name evidence="2" type="ORF">CORC01_12853</name>
</gene>
<protein>
    <recommendedName>
        <fullName evidence="1">Nudix hydrolase domain-containing protein</fullName>
    </recommendedName>
</protein>
<dbReference type="InterPro" id="IPR000086">
    <property type="entry name" value="NUDIX_hydrolase_dom"/>
</dbReference>
<dbReference type="OrthoDB" id="276276at2759"/>
<dbReference type="Proteomes" id="UP000176998">
    <property type="component" value="Unassembled WGS sequence"/>
</dbReference>
<evidence type="ECO:0000259" key="1">
    <source>
        <dbReference type="Pfam" id="PF00293"/>
    </source>
</evidence>
<feature type="domain" description="Nudix hydrolase" evidence="1">
    <location>
        <begin position="27"/>
        <end position="95"/>
    </location>
</feature>
<sequence length="190" mass="21278">MDFLEISRDAMLSRLDFPAHICIPKIRVGAAIVRPGPRGDETLIIKRSPGQGHYNFYEIPGGKMEDDDATIRDAIIRMVAELTSLEVIDIQHPLPPLLDIRQEALKGATGLDVIEGNMAEHDQIIKRPAVQLNYVVTVEGDGSDFKLNEKSHEMGVWARGDDAVGMNMEKNMRKIVEEALCWTPALYGRW</sequence>
<accession>A0A1G4ARV8</accession>
<dbReference type="RefSeq" id="XP_022469017.1">
    <property type="nucleotide sequence ID" value="XM_022624471.1"/>
</dbReference>
<keyword evidence="3" id="KW-1185">Reference proteome</keyword>
<organism evidence="2 3">
    <name type="scientific">Colletotrichum orchidophilum</name>
    <dbReference type="NCBI Taxonomy" id="1209926"/>
    <lineage>
        <taxon>Eukaryota</taxon>
        <taxon>Fungi</taxon>
        <taxon>Dikarya</taxon>
        <taxon>Ascomycota</taxon>
        <taxon>Pezizomycotina</taxon>
        <taxon>Sordariomycetes</taxon>
        <taxon>Hypocreomycetidae</taxon>
        <taxon>Glomerellales</taxon>
        <taxon>Glomerellaceae</taxon>
        <taxon>Colletotrichum</taxon>
    </lineage>
</organism>
<name>A0A1G4ARV8_9PEZI</name>
<evidence type="ECO:0000313" key="3">
    <source>
        <dbReference type="Proteomes" id="UP000176998"/>
    </source>
</evidence>
<proteinExistence type="predicted"/>
<reference evidence="2 3" key="1">
    <citation type="submission" date="2016-09" db="EMBL/GenBank/DDBJ databases">
        <authorList>
            <person name="Capua I."/>
            <person name="De Benedictis P."/>
            <person name="Joannis T."/>
            <person name="Lombin L.H."/>
            <person name="Cattoli G."/>
        </authorList>
    </citation>
    <scope>NUCLEOTIDE SEQUENCE [LARGE SCALE GENOMIC DNA]</scope>
    <source>
        <strain evidence="2 3">IMI 309357</strain>
    </source>
</reference>
<dbReference type="Pfam" id="PF00293">
    <property type="entry name" value="NUDIX"/>
    <property type="match status" value="1"/>
</dbReference>
<dbReference type="SUPFAM" id="SSF55811">
    <property type="entry name" value="Nudix"/>
    <property type="match status" value="1"/>
</dbReference>
<dbReference type="Gene3D" id="3.90.79.10">
    <property type="entry name" value="Nucleoside Triphosphate Pyrophosphohydrolase"/>
    <property type="match status" value="1"/>
</dbReference>